<evidence type="ECO:0000313" key="3">
    <source>
        <dbReference type="Proteomes" id="UP000024404"/>
    </source>
</evidence>
<dbReference type="EMBL" id="CMVM020000339">
    <property type="status" value="NOT_ANNOTATED_CDS"/>
    <property type="molecule type" value="Genomic_DNA"/>
</dbReference>
<evidence type="ECO:0000256" key="1">
    <source>
        <dbReference type="SAM" id="SignalP"/>
    </source>
</evidence>
<keyword evidence="3" id="KW-1185">Reference proteome</keyword>
<accession>A0A2K6VER0</accession>
<sequence>MKHLSGLVFLDLLLATFLPTSPLQTIDGFYLGLCRRECLERNENPIVRVRLFKDNSIVARVCYNMTKNMSKYPLFHRLYSNDELQETLGRKKAESFSAIYVCDRGIGAWEFSQQHLKSQYKTSNVTCPPVQHISDIRSCPIIGGL</sequence>
<evidence type="ECO:0000313" key="2">
    <source>
        <dbReference type="EnsemblMetazoa" id="OVOC10438.1"/>
    </source>
</evidence>
<keyword evidence="1" id="KW-0732">Signal</keyword>
<dbReference type="Proteomes" id="UP000024404">
    <property type="component" value="Unassembled WGS sequence"/>
</dbReference>
<feature type="signal peptide" evidence="1">
    <location>
        <begin position="1"/>
        <end position="22"/>
    </location>
</feature>
<dbReference type="AlphaFoldDB" id="A0A2K6VER0"/>
<reference evidence="3" key="1">
    <citation type="submission" date="2013-10" db="EMBL/GenBank/DDBJ databases">
        <title>Genome sequencing of Onchocerca volvulus.</title>
        <authorList>
            <person name="Cotton J."/>
            <person name="Tsai J."/>
            <person name="Stanley E."/>
            <person name="Tracey A."/>
            <person name="Holroyd N."/>
            <person name="Lustigman S."/>
            <person name="Berriman M."/>
        </authorList>
    </citation>
    <scope>NUCLEOTIDE SEQUENCE</scope>
</reference>
<protein>
    <submittedName>
        <fullName evidence="2">Uncharacterized protein</fullName>
    </submittedName>
</protein>
<dbReference type="EnsemblMetazoa" id="OVOC10438.1">
    <property type="protein sequence ID" value="OVOC10438.1"/>
    <property type="gene ID" value="WBGene00247247"/>
</dbReference>
<reference evidence="2" key="2">
    <citation type="submission" date="2018-02" db="UniProtKB">
        <authorList>
            <consortium name="EnsemblMetazoa"/>
        </authorList>
    </citation>
    <scope>IDENTIFICATION</scope>
</reference>
<feature type="chain" id="PRO_5014295778" evidence="1">
    <location>
        <begin position="23"/>
        <end position="145"/>
    </location>
</feature>
<organism evidence="2 3">
    <name type="scientific">Onchocerca volvulus</name>
    <dbReference type="NCBI Taxonomy" id="6282"/>
    <lineage>
        <taxon>Eukaryota</taxon>
        <taxon>Metazoa</taxon>
        <taxon>Ecdysozoa</taxon>
        <taxon>Nematoda</taxon>
        <taxon>Chromadorea</taxon>
        <taxon>Rhabditida</taxon>
        <taxon>Spirurina</taxon>
        <taxon>Spiruromorpha</taxon>
        <taxon>Filarioidea</taxon>
        <taxon>Onchocercidae</taxon>
        <taxon>Onchocerca</taxon>
    </lineage>
</organism>
<name>A0A2K6VER0_ONCVO</name>
<dbReference type="EnsemblMetazoa" id="OVOC10438.2">
    <property type="protein sequence ID" value="OVOC10438.2"/>
    <property type="gene ID" value="WBGene00247247"/>
</dbReference>
<proteinExistence type="predicted"/>